<name>Q095Z1_STIAD</name>
<sequence>MGLTLSTPRCLESTRLAPMSAAIRQVPMSSRASRRVFVLGLLTSPVSAFLLGVALVSGASPSGWGYAVGAGVTSVGLLTYRWRRWRGLTRAGLGLLLLVMGSRLLLTERQGLRTVRLPDGGTRFVNRLFEERDGVLFAARLLPFSGFFPQEDARDLVPAMEAVFDQMHQLEGPIASPAIATWLGLQSAEAFDAVVVPPEGVSSPKTAVVFLHGFAGNLTVYCWQMARAARAISALTVCPSVGLMGDWWEPWGKETLERTYAWLAERGVQRVYLAGLSNGGMGASALAGQAAHPGLELRGLVLISGAQKEAVQSGLPMLLVEGKFDSRVPPRMVRDVARRAGRLATYVELDSGHFALLDRAEACEKAMSAWLLDRERGDPP</sequence>
<accession>Q095Z1</accession>
<organism evidence="2 3">
    <name type="scientific">Stigmatella aurantiaca (strain DW4/3-1)</name>
    <dbReference type="NCBI Taxonomy" id="378806"/>
    <lineage>
        <taxon>Bacteria</taxon>
        <taxon>Pseudomonadati</taxon>
        <taxon>Myxococcota</taxon>
        <taxon>Myxococcia</taxon>
        <taxon>Myxococcales</taxon>
        <taxon>Cystobacterineae</taxon>
        <taxon>Archangiaceae</taxon>
        <taxon>Stigmatella</taxon>
    </lineage>
</organism>
<gene>
    <name evidence="2" type="ORF">STIAU_5902</name>
</gene>
<keyword evidence="1" id="KW-0812">Transmembrane</keyword>
<evidence type="ECO:0000313" key="2">
    <source>
        <dbReference type="EMBL" id="EAU67524.1"/>
    </source>
</evidence>
<dbReference type="EMBL" id="AAMD01000031">
    <property type="protein sequence ID" value="EAU67524.1"/>
    <property type="molecule type" value="Genomic_DNA"/>
</dbReference>
<reference evidence="2 3" key="1">
    <citation type="submission" date="2006-04" db="EMBL/GenBank/DDBJ databases">
        <authorList>
            <person name="Nierman W.C."/>
        </authorList>
    </citation>
    <scope>NUCLEOTIDE SEQUENCE [LARGE SCALE GENOMIC DNA]</scope>
    <source>
        <strain evidence="2 3">DW4/3-1</strain>
    </source>
</reference>
<keyword evidence="1" id="KW-0472">Membrane</keyword>
<dbReference type="InterPro" id="IPR029058">
    <property type="entry name" value="AB_hydrolase_fold"/>
</dbReference>
<dbReference type="Gene3D" id="3.40.50.1820">
    <property type="entry name" value="alpha/beta hydrolase"/>
    <property type="match status" value="2"/>
</dbReference>
<keyword evidence="1" id="KW-1133">Transmembrane helix</keyword>
<feature type="transmembrane region" description="Helical" evidence="1">
    <location>
        <begin position="63"/>
        <end position="80"/>
    </location>
</feature>
<evidence type="ECO:0008006" key="4">
    <source>
        <dbReference type="Google" id="ProtNLM"/>
    </source>
</evidence>
<protein>
    <recommendedName>
        <fullName evidence="4">Alpha/beta hydrolase</fullName>
    </recommendedName>
</protein>
<dbReference type="SUPFAM" id="SSF53474">
    <property type="entry name" value="alpha/beta-Hydrolases"/>
    <property type="match status" value="1"/>
</dbReference>
<evidence type="ECO:0000313" key="3">
    <source>
        <dbReference type="Proteomes" id="UP000032702"/>
    </source>
</evidence>
<dbReference type="PATRIC" id="fig|378806.16.peg.6791"/>
<dbReference type="AlphaFoldDB" id="Q095Z1"/>
<comment type="caution">
    <text evidence="2">The sequence shown here is derived from an EMBL/GenBank/DDBJ whole genome shotgun (WGS) entry which is preliminary data.</text>
</comment>
<feature type="transmembrane region" description="Helical" evidence="1">
    <location>
        <begin position="87"/>
        <end position="106"/>
    </location>
</feature>
<proteinExistence type="predicted"/>
<dbReference type="Proteomes" id="UP000032702">
    <property type="component" value="Unassembled WGS sequence"/>
</dbReference>
<evidence type="ECO:0000256" key="1">
    <source>
        <dbReference type="SAM" id="Phobius"/>
    </source>
</evidence>
<feature type="transmembrane region" description="Helical" evidence="1">
    <location>
        <begin position="36"/>
        <end position="57"/>
    </location>
</feature>